<feature type="transmembrane region" description="Helical" evidence="2">
    <location>
        <begin position="321"/>
        <end position="342"/>
    </location>
</feature>
<keyword evidence="2" id="KW-0472">Membrane</keyword>
<protein>
    <recommendedName>
        <fullName evidence="5">Mcm2 3 5 family protein</fullName>
    </recommendedName>
</protein>
<accession>A0A162JME4</accession>
<evidence type="ECO:0000256" key="1">
    <source>
        <dbReference type="SAM" id="MobiDB-lite"/>
    </source>
</evidence>
<feature type="compositionally biased region" description="Low complexity" evidence="1">
    <location>
        <begin position="162"/>
        <end position="171"/>
    </location>
</feature>
<dbReference type="STRING" id="1081105.A0A162JME4"/>
<evidence type="ECO:0008006" key="5">
    <source>
        <dbReference type="Google" id="ProtNLM"/>
    </source>
</evidence>
<feature type="compositionally biased region" description="Polar residues" evidence="1">
    <location>
        <begin position="94"/>
        <end position="110"/>
    </location>
</feature>
<keyword evidence="2" id="KW-1133">Transmembrane helix</keyword>
<name>A0A162JME4_METRR</name>
<sequence length="911" mass="101645">MAHEHTLDSVEENKEINVSPLRLASSSSLADIFNPSGYEYEHLNLDESEDIARSKGQSGQLSHQSSANSLGIFPDQRERAASVHSALVSEKSPEITSASEIASPGSTSHLLESPPCLNFASSKSPHRRGRGLHGIVERAWPWNRHHKSGYTSTTSNEKPQATDIDPSSTLDPDPDTEAGDDTIDDETFHKIYSQPPISCSSHENPSRDRNILMTMVSVYSTCMSGIWLVVAFKQIRWNNRITSKSMLEPSTASILSTVIAKSIELSFIASFAWCVGQQLTRRAYQKSRGLTLAEISMRGWINKPGAWFGNWQTLRYGGRTILTPLTVMMILATIGATLYTPASDALVSPKLKFDSWHSQELQGPVLASYGNLKYTKSKCPAMFGGSAGALQDDACVNVEFSGQSYRNLLAFMETWTKRIDNGTDLSTLFAKRPVGTSLLNNNVTMVGAWINTQYSNVTESSEKYGRIVNNVTMAMPHPGVYAAATHRNNRIVQPDELSGVGQYSIRAGVVSPTINTMCVAVTKDELAPLVYTTWPNSKVNKSGVGDQLVPIQETLWKGDVPHMFDSKGKPNYYNRTVLDDIFKWGPKYQRWPPVFTAYPYDFNFISNSTVTDSTGIYTIAKPAEFENYTLCEARSWLSAACSTRFDVSGTSGSRLSAHCEDADDINAYHRSYDKPPEWETPSKDWRLMGEQWQLSMDMNGGQRNSNSSNSRILTRTALKENRLLQDLPSLAEVWAVYLASSIVIGSIDSPYKHYWEYATPDNILKEPTFHRFNASIMSQEYTSGHIHAWHRAWYSILIIVFALNLASLSYILLHRHTITDFTETENLFTLAINSPPSSQFKGSCGGGPKKRDFVVPWKVGYAPTANHYFFEEANDKPFKGRYSKTGKKRDGVVVEQKGDSYKRLSQSKAWL</sequence>
<reference evidence="3 4" key="1">
    <citation type="journal article" date="2016" name="Genome Biol. Evol.">
        <title>Divergent and convergent evolution of fungal pathogenicity.</title>
        <authorList>
            <person name="Shang Y."/>
            <person name="Xiao G."/>
            <person name="Zheng P."/>
            <person name="Cen K."/>
            <person name="Zhan S."/>
            <person name="Wang C."/>
        </authorList>
    </citation>
    <scope>NUCLEOTIDE SEQUENCE [LARGE SCALE GENOMIC DNA]</scope>
    <source>
        <strain evidence="3 4">RCEF 4871</strain>
    </source>
</reference>
<dbReference type="AlphaFoldDB" id="A0A162JME4"/>
<keyword evidence="4" id="KW-1185">Reference proteome</keyword>
<evidence type="ECO:0000313" key="3">
    <source>
        <dbReference type="EMBL" id="OAA44163.1"/>
    </source>
</evidence>
<dbReference type="Proteomes" id="UP000243498">
    <property type="component" value="Unassembled WGS sequence"/>
</dbReference>
<feature type="transmembrane region" description="Helical" evidence="2">
    <location>
        <begin position="792"/>
        <end position="813"/>
    </location>
</feature>
<organism evidence="3 4">
    <name type="scientific">Metarhizium rileyi (strain RCEF 4871)</name>
    <name type="common">Nomuraea rileyi</name>
    <dbReference type="NCBI Taxonomy" id="1649241"/>
    <lineage>
        <taxon>Eukaryota</taxon>
        <taxon>Fungi</taxon>
        <taxon>Dikarya</taxon>
        <taxon>Ascomycota</taxon>
        <taxon>Pezizomycotina</taxon>
        <taxon>Sordariomycetes</taxon>
        <taxon>Hypocreomycetidae</taxon>
        <taxon>Hypocreales</taxon>
        <taxon>Clavicipitaceae</taxon>
        <taxon>Metarhizium</taxon>
    </lineage>
</organism>
<feature type="region of interest" description="Disordered" evidence="1">
    <location>
        <begin position="1"/>
        <end position="21"/>
    </location>
</feature>
<evidence type="ECO:0000256" key="2">
    <source>
        <dbReference type="SAM" id="Phobius"/>
    </source>
</evidence>
<dbReference type="OrthoDB" id="4721035at2759"/>
<feature type="region of interest" description="Disordered" evidence="1">
    <location>
        <begin position="49"/>
        <end position="68"/>
    </location>
</feature>
<feature type="compositionally biased region" description="Acidic residues" evidence="1">
    <location>
        <begin position="172"/>
        <end position="182"/>
    </location>
</feature>
<dbReference type="OMA" id="DMSMRTW"/>
<feature type="compositionally biased region" description="Polar residues" evidence="1">
    <location>
        <begin position="149"/>
        <end position="159"/>
    </location>
</feature>
<feature type="compositionally biased region" description="Polar residues" evidence="1">
    <location>
        <begin position="55"/>
        <end position="68"/>
    </location>
</feature>
<feature type="region of interest" description="Disordered" evidence="1">
    <location>
        <begin position="81"/>
        <end position="130"/>
    </location>
</feature>
<keyword evidence="2" id="KW-0812">Transmembrane</keyword>
<proteinExistence type="predicted"/>
<dbReference type="EMBL" id="AZHC01000010">
    <property type="protein sequence ID" value="OAA44163.1"/>
    <property type="molecule type" value="Genomic_DNA"/>
</dbReference>
<gene>
    <name evidence="3" type="ORF">NOR_03891</name>
</gene>
<feature type="region of interest" description="Disordered" evidence="1">
    <location>
        <begin position="146"/>
        <end position="182"/>
    </location>
</feature>
<feature type="transmembrane region" description="Helical" evidence="2">
    <location>
        <begin position="211"/>
        <end position="232"/>
    </location>
</feature>
<evidence type="ECO:0000313" key="4">
    <source>
        <dbReference type="Proteomes" id="UP000243498"/>
    </source>
</evidence>
<feature type="compositionally biased region" description="Basic and acidic residues" evidence="1">
    <location>
        <begin position="1"/>
        <end position="15"/>
    </location>
</feature>
<comment type="caution">
    <text evidence="3">The sequence shown here is derived from an EMBL/GenBank/DDBJ whole genome shotgun (WGS) entry which is preliminary data.</text>
</comment>